<evidence type="ECO:0000313" key="4">
    <source>
        <dbReference type="Proteomes" id="UP001521209"/>
    </source>
</evidence>
<feature type="domain" description="Activator of Hsp90 ATPase homologue 1/2-like C-terminal" evidence="2">
    <location>
        <begin position="177"/>
        <end position="308"/>
    </location>
</feature>
<comment type="caution">
    <text evidence="3">The sequence shown here is derived from an EMBL/GenBank/DDBJ whole genome shotgun (WGS) entry which is preliminary data.</text>
</comment>
<evidence type="ECO:0000259" key="2">
    <source>
        <dbReference type="Pfam" id="PF08327"/>
    </source>
</evidence>
<evidence type="ECO:0000256" key="1">
    <source>
        <dbReference type="ARBA" id="ARBA00006817"/>
    </source>
</evidence>
<dbReference type="CDD" id="cd08900">
    <property type="entry name" value="SRPBCC_CalC_Aha1-like_7"/>
    <property type="match status" value="1"/>
</dbReference>
<dbReference type="CDD" id="cd07814">
    <property type="entry name" value="SRPBCC_CalC_Aha1-like"/>
    <property type="match status" value="1"/>
</dbReference>
<dbReference type="SUPFAM" id="SSF55961">
    <property type="entry name" value="Bet v1-like"/>
    <property type="match status" value="2"/>
</dbReference>
<dbReference type="InterPro" id="IPR013538">
    <property type="entry name" value="ASHA1/2-like_C"/>
</dbReference>
<feature type="domain" description="Activator of Hsp90 ATPase homologue 1/2-like C-terminal" evidence="2">
    <location>
        <begin position="24"/>
        <end position="156"/>
    </location>
</feature>
<sequence length="311" mass="34528">MLQAHDDKTGIKPEPLVITRNFAAPRALVFKAWSSAENMKRWFCPECYTVPEAEIDFRPGGVCAICMRSPEGQDFWSRGEYIEIAPPDRLVFSGTVAVGGSPKFSTRTTVTFEDDGAGTRMSVHQAYEIFDEAFLFAVEGASEGWRTTLDKLEREVARIQAEGSVVHATFSIERIYDASPARVFHALSDQAVKARWFTGVDGYTVLECDMDVRPGGRERVKGRWASGVVATFDASYFDVVPNRRLVYAYEMQLDERKISVSLATMELKPEGAGTRLVMTEQGAFLDGYDDAGGREHGTGFMLDRLGASLKD</sequence>
<name>A0ABS9DXT2_9PROT</name>
<dbReference type="Gene3D" id="3.30.530.20">
    <property type="match status" value="2"/>
</dbReference>
<accession>A0ABS9DXT2</accession>
<reference evidence="3 4" key="1">
    <citation type="submission" date="2022-01" db="EMBL/GenBank/DDBJ databases">
        <authorList>
            <person name="Won M."/>
            <person name="Kim S.-J."/>
            <person name="Kwon S.-W."/>
        </authorList>
    </citation>
    <scope>NUCLEOTIDE SEQUENCE [LARGE SCALE GENOMIC DNA]</scope>
    <source>
        <strain evidence="3 4">KCTC 23505</strain>
    </source>
</reference>
<dbReference type="InterPro" id="IPR023393">
    <property type="entry name" value="START-like_dom_sf"/>
</dbReference>
<comment type="similarity">
    <text evidence="1">Belongs to the AHA1 family.</text>
</comment>
<proteinExistence type="inferred from homology"/>
<dbReference type="Pfam" id="PF08327">
    <property type="entry name" value="AHSA1"/>
    <property type="match status" value="2"/>
</dbReference>
<protein>
    <submittedName>
        <fullName evidence="3">SRPBCC domain-containing protein</fullName>
    </submittedName>
</protein>
<gene>
    <name evidence="3" type="ORF">L2A60_12430</name>
</gene>
<dbReference type="Proteomes" id="UP001521209">
    <property type="component" value="Unassembled WGS sequence"/>
</dbReference>
<organism evidence="3 4">
    <name type="scientific">Acidiphilium iwatense</name>
    <dbReference type="NCBI Taxonomy" id="768198"/>
    <lineage>
        <taxon>Bacteria</taxon>
        <taxon>Pseudomonadati</taxon>
        <taxon>Pseudomonadota</taxon>
        <taxon>Alphaproteobacteria</taxon>
        <taxon>Acetobacterales</taxon>
        <taxon>Acidocellaceae</taxon>
        <taxon>Acidiphilium</taxon>
    </lineage>
</organism>
<dbReference type="EMBL" id="JAKGBZ010000023">
    <property type="protein sequence ID" value="MCF3947484.1"/>
    <property type="molecule type" value="Genomic_DNA"/>
</dbReference>
<keyword evidence="4" id="KW-1185">Reference proteome</keyword>
<evidence type="ECO:0000313" key="3">
    <source>
        <dbReference type="EMBL" id="MCF3947484.1"/>
    </source>
</evidence>